<dbReference type="GO" id="GO:0004560">
    <property type="term" value="F:alpha-L-fucosidase activity"/>
    <property type="evidence" value="ECO:0007669"/>
    <property type="project" value="InterPro"/>
</dbReference>
<feature type="domain" description="Glycosyl hydrolase family 95 N-terminal" evidence="2">
    <location>
        <begin position="42"/>
        <end position="287"/>
    </location>
</feature>
<feature type="signal peptide" evidence="1">
    <location>
        <begin position="1"/>
        <end position="34"/>
    </location>
</feature>
<dbReference type="AlphaFoldDB" id="A0A4R7PX25"/>
<dbReference type="InterPro" id="IPR016518">
    <property type="entry name" value="Alpha-L-fucosidase"/>
</dbReference>
<dbReference type="Gene3D" id="1.50.10.10">
    <property type="match status" value="1"/>
</dbReference>
<evidence type="ECO:0000256" key="1">
    <source>
        <dbReference type="SAM" id="SignalP"/>
    </source>
</evidence>
<feature type="chain" id="PRO_5020566931" evidence="1">
    <location>
        <begin position="35"/>
        <end position="796"/>
    </location>
</feature>
<evidence type="ECO:0000259" key="2">
    <source>
        <dbReference type="Pfam" id="PF14498"/>
    </source>
</evidence>
<dbReference type="InterPro" id="IPR027414">
    <property type="entry name" value="GH95_N_dom"/>
</dbReference>
<dbReference type="InterPro" id="IPR008928">
    <property type="entry name" value="6-hairpin_glycosidase_sf"/>
</dbReference>
<dbReference type="GO" id="GO:0005975">
    <property type="term" value="P:carbohydrate metabolic process"/>
    <property type="evidence" value="ECO:0007669"/>
    <property type="project" value="InterPro"/>
</dbReference>
<feature type="domain" description="Alpha fucosidase A-like C-terminal" evidence="3">
    <location>
        <begin position="718"/>
        <end position="779"/>
    </location>
</feature>
<evidence type="ECO:0000259" key="4">
    <source>
        <dbReference type="Pfam" id="PF22124"/>
    </source>
</evidence>
<dbReference type="InterPro" id="IPR054363">
    <property type="entry name" value="GH95_cat"/>
</dbReference>
<organism evidence="5 6">
    <name type="scientific">Gelidibacter sediminis</name>
    <dbReference type="NCBI Taxonomy" id="1608710"/>
    <lineage>
        <taxon>Bacteria</taxon>
        <taxon>Pseudomonadati</taxon>
        <taxon>Bacteroidota</taxon>
        <taxon>Flavobacteriia</taxon>
        <taxon>Flavobacteriales</taxon>
        <taxon>Flavobacteriaceae</taxon>
        <taxon>Gelidibacter</taxon>
    </lineage>
</organism>
<gene>
    <name evidence="5" type="ORF">BXY82_1521</name>
</gene>
<comment type="caution">
    <text evidence="5">The sequence shown here is derived from an EMBL/GenBank/DDBJ whole genome shotgun (WGS) entry which is preliminary data.</text>
</comment>
<evidence type="ECO:0000313" key="5">
    <source>
        <dbReference type="EMBL" id="TDU39497.1"/>
    </source>
</evidence>
<proteinExistence type="predicted"/>
<dbReference type="InterPro" id="IPR012341">
    <property type="entry name" value="6hp_glycosidase-like_sf"/>
</dbReference>
<sequence length="796" mass="89290">MGLRLDKYKIKNNLKNLKLAFSACFVLLTLTTVAQKSNPLELWYEEPATVWMTQALPIGNGYVGAMFFGGVQEEQIQFSEGTLWSGGPESNPEYNFGIRDGAHKHLPEVRALLEEGKKAEAHKLAQSKFTGIIDTGKQYNAEFGDYGAQQTMGDIFVKVRHSGDVTNYKRSLDISNALGKVEYTIGKTTYNRTYFGNYPSNTMVYRFESSKKTDYEIRFETPHVLVSQNFKDGVYTFEGKVADNNMPFETKLSVKMSDGKISFKDGVIYIKKAKDVVILNTSATGYTLEFPTYKGNDYKAANNAVVQKWHNTTFEKLKKEHSADYTHLFDRVSLNLGERNALNMPTNKRLQAYAEGANDNALESLYFQYARYLMIAGSRPNTMSMHLQGKWNNSTNPPWAADYHSNINLEMIYWPAEMTNLSECHEPFLDLIESLVEPGKLAAKEFFNIRGWMANTMINAFGYTSPGWGVDWGFFPTGAAWFSQHLWDHYDFTQDKTYLKEKAYPIMKESALFWIDYLTKDENGKLVSTPSYSPEHGGISQGASMDHQIAWDILNNSLKAAEVLGINDDFTNTAKLTRDAILLPKIGSWGQLQEWTEDVDDPKSDHRHVSHLFALHPGNQISTAKTPELAEASRVTLNARGDSGTGWSRGWKMNFWARLNDGNRTHKMLKSLLKPVADNNTGTSTAGGTYSNLLCAHPPFQLDGNMGGASGMVEMLLQSHSGIIELLPALPDAWSSGEVTGLKARGGFEIDMRWENGRVKEAKIVGAPNQSGEVKVYDEVLTFSLNADGIYTYKVQ</sequence>
<dbReference type="PIRSF" id="PIRSF007663">
    <property type="entry name" value="UCP007663"/>
    <property type="match status" value="1"/>
</dbReference>
<dbReference type="InterPro" id="IPR049053">
    <property type="entry name" value="AFCA-like_C"/>
</dbReference>
<dbReference type="OrthoDB" id="9802600at2"/>
<dbReference type="EMBL" id="SOBW01000008">
    <property type="protein sequence ID" value="TDU39497.1"/>
    <property type="molecule type" value="Genomic_DNA"/>
</dbReference>
<dbReference type="PANTHER" id="PTHR31084">
    <property type="entry name" value="ALPHA-L-FUCOSIDASE 2"/>
    <property type="match status" value="1"/>
</dbReference>
<dbReference type="Pfam" id="PF21307">
    <property type="entry name" value="Glyco_hydro_95_C"/>
    <property type="match status" value="1"/>
</dbReference>
<dbReference type="Pfam" id="PF22124">
    <property type="entry name" value="Glyco_hydro_95_cat"/>
    <property type="match status" value="1"/>
</dbReference>
<evidence type="ECO:0000259" key="3">
    <source>
        <dbReference type="Pfam" id="PF21307"/>
    </source>
</evidence>
<name>A0A4R7PX25_9FLAO</name>
<dbReference type="PANTHER" id="PTHR31084:SF19">
    <property type="entry name" value="GLYCOSYL HYDROLASE FAMILY 95 N-TERMINAL DOMAIN-CONTAINING PROTEIN"/>
    <property type="match status" value="1"/>
</dbReference>
<dbReference type="Proteomes" id="UP000294689">
    <property type="component" value="Unassembled WGS sequence"/>
</dbReference>
<feature type="domain" description="Glycosyl hydrolase family 95 catalytic" evidence="4">
    <location>
        <begin position="314"/>
        <end position="716"/>
    </location>
</feature>
<keyword evidence="1" id="KW-0732">Signal</keyword>
<accession>A0A4R7PX25</accession>
<reference evidence="5 6" key="1">
    <citation type="submission" date="2019-03" db="EMBL/GenBank/DDBJ databases">
        <title>Genomic Encyclopedia of Archaeal and Bacterial Type Strains, Phase II (KMG-II): from individual species to whole genera.</title>
        <authorList>
            <person name="Goeker M."/>
        </authorList>
    </citation>
    <scope>NUCLEOTIDE SEQUENCE [LARGE SCALE GENOMIC DNA]</scope>
    <source>
        <strain evidence="5 6">DSM 28135</strain>
    </source>
</reference>
<dbReference type="SUPFAM" id="SSF48208">
    <property type="entry name" value="Six-hairpin glycosidases"/>
    <property type="match status" value="1"/>
</dbReference>
<dbReference type="Pfam" id="PF14498">
    <property type="entry name" value="Glyco_hyd_65N_2"/>
    <property type="match status" value="1"/>
</dbReference>
<protein>
    <submittedName>
        <fullName evidence="5">Alpha-L-fucosidase 2</fullName>
    </submittedName>
</protein>
<evidence type="ECO:0000313" key="6">
    <source>
        <dbReference type="Proteomes" id="UP000294689"/>
    </source>
</evidence>
<keyword evidence="6" id="KW-1185">Reference proteome</keyword>